<dbReference type="SUPFAM" id="SSF52058">
    <property type="entry name" value="L domain-like"/>
    <property type="match status" value="1"/>
</dbReference>
<protein>
    <submittedName>
        <fullName evidence="3">Uncharacterized protein</fullName>
    </submittedName>
</protein>
<dbReference type="Gene3D" id="3.80.10.10">
    <property type="entry name" value="Ribonuclease Inhibitor"/>
    <property type="match status" value="1"/>
</dbReference>
<evidence type="ECO:0000313" key="2">
    <source>
        <dbReference type="EMBL" id="SZX74168.1"/>
    </source>
</evidence>
<name>A0A383WFL0_TETOB</name>
<dbReference type="AlphaFoldDB" id="A0A383WFL0"/>
<evidence type="ECO:0000313" key="3">
    <source>
        <dbReference type="EMBL" id="SZX76043.1"/>
    </source>
</evidence>
<comment type="subcellular location">
    <subcellularLocation>
        <location evidence="1">Cytoplasm</location>
        <location evidence="1">Cytoskeleton</location>
        <location evidence="1">Cilium axoneme</location>
    </subcellularLocation>
</comment>
<dbReference type="Proteomes" id="UP000256970">
    <property type="component" value="Unassembled WGS sequence"/>
</dbReference>
<dbReference type="InterPro" id="IPR032675">
    <property type="entry name" value="LRR_dom_sf"/>
</dbReference>
<reference evidence="3 4" key="1">
    <citation type="submission" date="2016-10" db="EMBL/GenBank/DDBJ databases">
        <authorList>
            <person name="Cai Z."/>
        </authorList>
    </citation>
    <scope>NUCLEOTIDE SEQUENCE [LARGE SCALE GENOMIC DNA]</scope>
</reference>
<dbReference type="EMBL" id="FNXT01001248">
    <property type="protein sequence ID" value="SZX76043.1"/>
    <property type="molecule type" value="Genomic_DNA"/>
</dbReference>
<proteinExistence type="predicted"/>
<keyword evidence="4" id="KW-1185">Reference proteome</keyword>
<evidence type="ECO:0000313" key="4">
    <source>
        <dbReference type="Proteomes" id="UP000256970"/>
    </source>
</evidence>
<gene>
    <name evidence="2" type="ORF">BQ4739_LOCUS14414</name>
    <name evidence="3" type="ORF">BQ4739_LOCUS16407</name>
</gene>
<accession>A0A383WFL0</accession>
<evidence type="ECO:0000256" key="1">
    <source>
        <dbReference type="ARBA" id="ARBA00004430"/>
    </source>
</evidence>
<organism evidence="3 4">
    <name type="scientific">Tetradesmus obliquus</name>
    <name type="common">Green alga</name>
    <name type="synonym">Acutodesmus obliquus</name>
    <dbReference type="NCBI Taxonomy" id="3088"/>
    <lineage>
        <taxon>Eukaryota</taxon>
        <taxon>Viridiplantae</taxon>
        <taxon>Chlorophyta</taxon>
        <taxon>core chlorophytes</taxon>
        <taxon>Chlorophyceae</taxon>
        <taxon>CS clade</taxon>
        <taxon>Sphaeropleales</taxon>
        <taxon>Scenedesmaceae</taxon>
        <taxon>Tetradesmus</taxon>
    </lineage>
</organism>
<dbReference type="EMBL" id="FNXT01001207">
    <property type="protein sequence ID" value="SZX74168.1"/>
    <property type="molecule type" value="Genomic_DNA"/>
</dbReference>
<dbReference type="GO" id="GO:0005930">
    <property type="term" value="C:axoneme"/>
    <property type="evidence" value="ECO:0007669"/>
    <property type="project" value="UniProtKB-SubCell"/>
</dbReference>
<sequence>MAASSGSPASACSLLQVAEQLSEVWWEQNMMPHLLEANAAANMASTCKQLCRMCQHAATALRVPGTQLQRVQAHTRQRFPSCKQLTVQLHSREQAVLDLPFALDALAGLTSLSQLVLGIDEAIASEPYAMAATLAPLLLWQCHQQAALQAVPYTHSLTLNFNCGWRAHKAAWRVLGRLTQLSSLAIRTPAGDARSTAVKARHLCALSPLGSCLQYLECRIGTIEESRQPQDYAFLSSLTQLTGIHLFVERSHVHLDSISCLTNLRSLELIAPNGAGVMLDGATYAAIAQHTQLTKLHLGMIGVNSPGCQFLSGSQKLQELCVPLSPAALPVVAGLTQLTWLQCDWRQQQQQPAGRAGALLMCPSVRALVTEAGAVPFEAFPGLAELVQGGSWQPSAFTSLAQHCSGLQQLHISSHFDTSVPSMPLHTPAADCARAVRSLSALQQLTWLSFAPYRRPEVAALTALQQLRGLMLRIATRSALRLSAFDQLGALRSLTQLAIELPGSREFSCKQLQQLLASVQQVRSVRLYVDAGRVPAAEVVVREARQANAAAGAGGPADVRVADMNPEVDYDA</sequence>